<proteinExistence type="predicted"/>
<organism evidence="3 4">
    <name type="scientific">Nocardiopsis mangrovi</name>
    <dbReference type="NCBI Taxonomy" id="1179818"/>
    <lineage>
        <taxon>Bacteria</taxon>
        <taxon>Bacillati</taxon>
        <taxon>Actinomycetota</taxon>
        <taxon>Actinomycetes</taxon>
        <taxon>Streptosporangiales</taxon>
        <taxon>Nocardiopsidaceae</taxon>
        <taxon>Nocardiopsis</taxon>
    </lineage>
</organism>
<dbReference type="Proteomes" id="UP001595923">
    <property type="component" value="Unassembled WGS sequence"/>
</dbReference>
<evidence type="ECO:0000256" key="1">
    <source>
        <dbReference type="SAM" id="MobiDB-lite"/>
    </source>
</evidence>
<dbReference type="SMART" id="SM00507">
    <property type="entry name" value="HNHc"/>
    <property type="match status" value="1"/>
</dbReference>
<feature type="non-terminal residue" evidence="3">
    <location>
        <position position="1"/>
    </location>
</feature>
<evidence type="ECO:0000313" key="3">
    <source>
        <dbReference type="EMBL" id="MFC4565313.1"/>
    </source>
</evidence>
<feature type="region of interest" description="Disordered" evidence="1">
    <location>
        <begin position="69"/>
        <end position="128"/>
    </location>
</feature>
<accession>A0ABV9E5S9</accession>
<protein>
    <recommendedName>
        <fullName evidence="2">HNH nuclease domain-containing protein</fullName>
    </recommendedName>
</protein>
<feature type="domain" description="HNH nuclease" evidence="2">
    <location>
        <begin position="220"/>
        <end position="272"/>
    </location>
</feature>
<dbReference type="InterPro" id="IPR003615">
    <property type="entry name" value="HNH_nuc"/>
</dbReference>
<feature type="compositionally biased region" description="Basic and acidic residues" evidence="1">
    <location>
        <begin position="103"/>
        <end position="122"/>
    </location>
</feature>
<sequence length="309" mass="33038">DIDTVDALAIHQRLGAIARALRTDTPGAANTTAAQKELTLDQLRADVAVGLLLGRLPVTPGLEIPADAAEHGVPDTATPAPAPAHRRHPARGRDGAPGQGAGEARDQERDRDGARGQERVEDQGQGQVVIPGMAAPTPVPFSPVGKLHVIIPLAALPAEMGGRESRALGEIPGHGPILAEAARELAKEATDKATRWCYTVVDEEGTPVAEGTTRYRPPPRLRSHIDSRDRTCRFPHCNRPAVECDADHTTPHHLGGPTSAANLAALCRRHHRLKQHPGWKLSQPSPGTLVWRTPHHRTHTTVPDPYPGP</sequence>
<keyword evidence="4" id="KW-1185">Reference proteome</keyword>
<feature type="region of interest" description="Disordered" evidence="1">
    <location>
        <begin position="276"/>
        <end position="309"/>
    </location>
</feature>
<gene>
    <name evidence="3" type="ORF">ACFO4E_25950</name>
</gene>
<evidence type="ECO:0000259" key="2">
    <source>
        <dbReference type="SMART" id="SM00507"/>
    </source>
</evidence>
<dbReference type="Gene3D" id="1.10.30.50">
    <property type="match status" value="1"/>
</dbReference>
<evidence type="ECO:0000313" key="4">
    <source>
        <dbReference type="Proteomes" id="UP001595923"/>
    </source>
</evidence>
<dbReference type="EMBL" id="JBHSFQ010000035">
    <property type="protein sequence ID" value="MFC4565313.1"/>
    <property type="molecule type" value="Genomic_DNA"/>
</dbReference>
<dbReference type="CDD" id="cd00085">
    <property type="entry name" value="HNHc"/>
    <property type="match status" value="1"/>
</dbReference>
<name>A0ABV9E5S9_9ACTN</name>
<comment type="caution">
    <text evidence="3">The sequence shown here is derived from an EMBL/GenBank/DDBJ whole genome shotgun (WGS) entry which is preliminary data.</text>
</comment>
<reference evidence="4" key="1">
    <citation type="journal article" date="2019" name="Int. J. Syst. Evol. Microbiol.">
        <title>The Global Catalogue of Microorganisms (GCM) 10K type strain sequencing project: providing services to taxonomists for standard genome sequencing and annotation.</title>
        <authorList>
            <consortium name="The Broad Institute Genomics Platform"/>
            <consortium name="The Broad Institute Genome Sequencing Center for Infectious Disease"/>
            <person name="Wu L."/>
            <person name="Ma J."/>
        </authorList>
    </citation>
    <scope>NUCLEOTIDE SEQUENCE [LARGE SCALE GENOMIC DNA]</scope>
    <source>
        <strain evidence="4">XZYJ18</strain>
    </source>
</reference>